<name>A0A804U5P9_MUSAM</name>
<dbReference type="InParanoid" id="A0A804U5P9"/>
<accession>A0A804U5P9</accession>
<evidence type="ECO:0000313" key="1">
    <source>
        <dbReference type="EnsemblPlants" id="mito3_p00270.1"/>
    </source>
</evidence>
<dbReference type="GO" id="GO:0009055">
    <property type="term" value="F:electron transfer activity"/>
    <property type="evidence" value="ECO:0007669"/>
    <property type="project" value="InterPro"/>
</dbReference>
<sequence length="69" mass="7686">MTRSISVSMMIYVITGASIENAYPIYALQGYICEKQGSGWTNEFYVPIAISLIVDIEVTQAVLPYTVFD</sequence>
<dbReference type="Proteomes" id="UP000012960">
    <property type="component" value="Unplaced"/>
</dbReference>
<dbReference type="Gramene" id="mito3_t00270.1">
    <property type="protein sequence ID" value="mito3_p00270.1"/>
    <property type="gene ID" value="mito3_g00270"/>
</dbReference>
<proteinExistence type="predicted"/>
<dbReference type="GO" id="GO:0005506">
    <property type="term" value="F:iron ion binding"/>
    <property type="evidence" value="ECO:0007669"/>
    <property type="project" value="InterPro"/>
</dbReference>
<dbReference type="GO" id="GO:0042651">
    <property type="term" value="C:thylakoid membrane"/>
    <property type="evidence" value="ECO:0007669"/>
    <property type="project" value="InterPro"/>
</dbReference>
<dbReference type="GO" id="GO:0015979">
    <property type="term" value="P:photosynthesis"/>
    <property type="evidence" value="ECO:0007669"/>
    <property type="project" value="InterPro"/>
</dbReference>
<organism evidence="1 2">
    <name type="scientific">Musa acuminata subsp. malaccensis</name>
    <name type="common">Wild banana</name>
    <name type="synonym">Musa malaccensis</name>
    <dbReference type="NCBI Taxonomy" id="214687"/>
    <lineage>
        <taxon>Eukaryota</taxon>
        <taxon>Viridiplantae</taxon>
        <taxon>Streptophyta</taxon>
        <taxon>Embryophyta</taxon>
        <taxon>Tracheophyta</taxon>
        <taxon>Spermatophyta</taxon>
        <taxon>Magnoliopsida</taxon>
        <taxon>Liliopsida</taxon>
        <taxon>Zingiberales</taxon>
        <taxon>Musaceae</taxon>
        <taxon>Musa</taxon>
    </lineage>
</organism>
<reference evidence="1" key="1">
    <citation type="submission" date="2021-05" db="UniProtKB">
        <authorList>
            <consortium name="EnsemblPlants"/>
        </authorList>
    </citation>
    <scope>IDENTIFICATION</scope>
    <source>
        <strain evidence="1">subsp. malaccensis</strain>
    </source>
</reference>
<evidence type="ECO:0000313" key="2">
    <source>
        <dbReference type="Proteomes" id="UP000012960"/>
    </source>
</evidence>
<dbReference type="EnsemblPlants" id="mito3_t00270.1">
    <property type="protein sequence ID" value="mito3_p00270.1"/>
    <property type="gene ID" value="mito3_g00270"/>
</dbReference>
<dbReference type="AlphaFoldDB" id="A0A804U5P9"/>
<dbReference type="PRINTS" id="PR00610">
    <property type="entry name" value="CYTOCHROMEF"/>
</dbReference>
<keyword evidence="2" id="KW-1185">Reference proteome</keyword>
<dbReference type="InterPro" id="IPR002325">
    <property type="entry name" value="Cyt_f"/>
</dbReference>
<protein>
    <submittedName>
        <fullName evidence="1">Uncharacterized protein</fullName>
    </submittedName>
</protein>
<dbReference type="GO" id="GO:0020037">
    <property type="term" value="F:heme binding"/>
    <property type="evidence" value="ECO:0007669"/>
    <property type="project" value="InterPro"/>
</dbReference>